<dbReference type="Gene3D" id="3.40.50.720">
    <property type="entry name" value="NAD(P)-binding Rossmann-like Domain"/>
    <property type="match status" value="1"/>
</dbReference>
<dbReference type="InterPro" id="IPR018201">
    <property type="entry name" value="Ketoacyl_synth_AS"/>
</dbReference>
<dbReference type="GO" id="GO:1901336">
    <property type="term" value="P:lactone biosynthetic process"/>
    <property type="evidence" value="ECO:0007669"/>
    <property type="project" value="UniProtKB-ARBA"/>
</dbReference>
<keyword evidence="3" id="KW-0808">Transferase</keyword>
<evidence type="ECO:0000256" key="7">
    <source>
        <dbReference type="ARBA" id="ARBA00023315"/>
    </source>
</evidence>
<dbReference type="InterPro" id="IPR013217">
    <property type="entry name" value="Methyltransf_12"/>
</dbReference>
<evidence type="ECO:0000313" key="12">
    <source>
        <dbReference type="EMBL" id="ERF77204.1"/>
    </source>
</evidence>
<dbReference type="Pfam" id="PF23114">
    <property type="entry name" value="NAD-bd_HRPKS_sdrA"/>
    <property type="match status" value="1"/>
</dbReference>
<dbReference type="Gene3D" id="3.40.47.10">
    <property type="match status" value="1"/>
</dbReference>
<feature type="domain" description="Carrier" evidence="9">
    <location>
        <begin position="2436"/>
        <end position="2517"/>
    </location>
</feature>
<dbReference type="HOGENOM" id="CLU_000022_31_0_1"/>
<keyword evidence="2" id="KW-0597">Phosphoprotein</keyword>
<evidence type="ECO:0000256" key="1">
    <source>
        <dbReference type="ARBA" id="ARBA00022450"/>
    </source>
</evidence>
<dbReference type="SMART" id="SM00822">
    <property type="entry name" value="PKS_KR"/>
    <property type="match status" value="1"/>
</dbReference>
<dbReference type="Pfam" id="PF16197">
    <property type="entry name" value="KAsynt_C_assoc"/>
    <property type="match status" value="1"/>
</dbReference>
<dbReference type="InterPro" id="IPR020841">
    <property type="entry name" value="PKS_Beta-ketoAc_synthase_dom"/>
</dbReference>
<dbReference type="InterPro" id="IPR011032">
    <property type="entry name" value="GroES-like_sf"/>
</dbReference>
<dbReference type="SMART" id="SM00826">
    <property type="entry name" value="PKS_DH"/>
    <property type="match status" value="1"/>
</dbReference>
<dbReference type="PANTHER" id="PTHR43775:SF29">
    <property type="entry name" value="ASPERFURANONE POLYKETIDE SYNTHASE AFOG-RELATED"/>
    <property type="match status" value="1"/>
</dbReference>
<dbReference type="CDD" id="cd05195">
    <property type="entry name" value="enoyl_red"/>
    <property type="match status" value="1"/>
</dbReference>
<dbReference type="InterPro" id="IPR016039">
    <property type="entry name" value="Thiolase-like"/>
</dbReference>
<dbReference type="Proteomes" id="UP000019373">
    <property type="component" value="Unassembled WGS sequence"/>
</dbReference>
<dbReference type="InterPro" id="IPR036291">
    <property type="entry name" value="NAD(P)-bd_dom_sf"/>
</dbReference>
<dbReference type="GeneID" id="19241424"/>
<protein>
    <submittedName>
        <fullName evidence="12">Uncharacterized protein</fullName>
    </submittedName>
</protein>
<dbReference type="OMA" id="RYPWQHG"/>
<dbReference type="PROSITE" id="PS00606">
    <property type="entry name" value="KS3_1"/>
    <property type="match status" value="1"/>
</dbReference>
<dbReference type="SMART" id="SM00823">
    <property type="entry name" value="PKS_PP"/>
    <property type="match status" value="1"/>
</dbReference>
<dbReference type="Pfam" id="PF02801">
    <property type="entry name" value="Ketoacyl-synt_C"/>
    <property type="match status" value="1"/>
</dbReference>
<dbReference type="SUPFAM" id="SSF55048">
    <property type="entry name" value="Probable ACP-binding domain of malonyl-CoA ACP transacylase"/>
    <property type="match status" value="1"/>
</dbReference>
<dbReference type="SUPFAM" id="SSF51735">
    <property type="entry name" value="NAD(P)-binding Rossmann-fold domains"/>
    <property type="match status" value="2"/>
</dbReference>
<dbReference type="GO" id="GO:0030639">
    <property type="term" value="P:polyketide biosynthetic process"/>
    <property type="evidence" value="ECO:0007669"/>
    <property type="project" value="UniProtKB-ARBA"/>
</dbReference>
<dbReference type="InterPro" id="IPR013968">
    <property type="entry name" value="PKS_KR"/>
</dbReference>
<dbReference type="InterPro" id="IPR006162">
    <property type="entry name" value="Ppantetheine_attach_site"/>
</dbReference>
<dbReference type="Gene3D" id="3.40.50.150">
    <property type="entry name" value="Vaccinia Virus protein VP39"/>
    <property type="match status" value="1"/>
</dbReference>
<dbReference type="Pfam" id="PF21089">
    <property type="entry name" value="PKS_DH_N"/>
    <property type="match status" value="1"/>
</dbReference>
<dbReference type="FunFam" id="3.40.50.720:FF:000209">
    <property type="entry name" value="Polyketide synthase Pks12"/>
    <property type="match status" value="1"/>
</dbReference>
<evidence type="ECO:0000256" key="8">
    <source>
        <dbReference type="PROSITE-ProRule" id="PRU01363"/>
    </source>
</evidence>
<dbReference type="InterPro" id="IPR009081">
    <property type="entry name" value="PP-bd_ACP"/>
</dbReference>
<dbReference type="InterPro" id="IPR014031">
    <property type="entry name" value="Ketoacyl_synth_C"/>
</dbReference>
<dbReference type="SUPFAM" id="SSF53901">
    <property type="entry name" value="Thiolase-like"/>
    <property type="match status" value="1"/>
</dbReference>
<dbReference type="SUPFAM" id="SSF47336">
    <property type="entry name" value="ACP-like"/>
    <property type="match status" value="1"/>
</dbReference>
<dbReference type="Pfam" id="PF13602">
    <property type="entry name" value="ADH_zinc_N_2"/>
    <property type="match status" value="1"/>
</dbReference>
<evidence type="ECO:0000256" key="5">
    <source>
        <dbReference type="ARBA" id="ARBA00023002"/>
    </source>
</evidence>
<dbReference type="Gene3D" id="3.90.180.10">
    <property type="entry name" value="Medium-chain alcohol dehydrogenases, catalytic domain"/>
    <property type="match status" value="1"/>
</dbReference>
<dbReference type="Pfam" id="PF08242">
    <property type="entry name" value="Methyltransf_12"/>
    <property type="match status" value="1"/>
</dbReference>
<feature type="region of interest" description="N-terminal hotdog fold" evidence="8">
    <location>
        <begin position="923"/>
        <end position="1060"/>
    </location>
</feature>
<dbReference type="CDD" id="cd02440">
    <property type="entry name" value="AdoMet_MTases"/>
    <property type="match status" value="1"/>
</dbReference>
<keyword evidence="5" id="KW-0560">Oxidoreductase</keyword>
<accession>U1I500</accession>
<dbReference type="GO" id="GO:0016491">
    <property type="term" value="F:oxidoreductase activity"/>
    <property type="evidence" value="ECO:0007669"/>
    <property type="project" value="UniProtKB-KW"/>
</dbReference>
<evidence type="ECO:0000256" key="3">
    <source>
        <dbReference type="ARBA" id="ARBA00022679"/>
    </source>
</evidence>
<dbReference type="InterPro" id="IPR020843">
    <property type="entry name" value="ER"/>
</dbReference>
<dbReference type="InterPro" id="IPR020807">
    <property type="entry name" value="PKS_DH"/>
</dbReference>
<evidence type="ECO:0000313" key="13">
    <source>
        <dbReference type="Proteomes" id="UP000019373"/>
    </source>
</evidence>
<dbReference type="Gene3D" id="3.30.70.3290">
    <property type="match status" value="1"/>
</dbReference>
<evidence type="ECO:0000259" key="11">
    <source>
        <dbReference type="PROSITE" id="PS52019"/>
    </source>
</evidence>
<dbReference type="InterPro" id="IPR016036">
    <property type="entry name" value="Malonyl_transacylase_ACP-bd"/>
</dbReference>
<gene>
    <name evidence="12" type="ORF">EPUS_06484</name>
</gene>
<dbReference type="Pfam" id="PF23297">
    <property type="entry name" value="ACP_SdgA_C"/>
    <property type="match status" value="1"/>
</dbReference>
<keyword evidence="13" id="KW-1185">Reference proteome</keyword>
<organism evidence="12 13">
    <name type="scientific">Endocarpon pusillum (strain Z07020 / HMAS-L-300199)</name>
    <name type="common">Lichen-forming fungus</name>
    <dbReference type="NCBI Taxonomy" id="1263415"/>
    <lineage>
        <taxon>Eukaryota</taxon>
        <taxon>Fungi</taxon>
        <taxon>Dikarya</taxon>
        <taxon>Ascomycota</taxon>
        <taxon>Pezizomycotina</taxon>
        <taxon>Eurotiomycetes</taxon>
        <taxon>Chaetothyriomycetidae</taxon>
        <taxon>Verrucariales</taxon>
        <taxon>Verrucariaceae</taxon>
        <taxon>Endocarpon</taxon>
    </lineage>
</organism>
<sequence>MSCQLAGGVDDTRTLWDFCAQAKDSTSPIPKTRFNAGNFYHPDKSKKGHFNVEGGSFLERDVGLFDAPFFNLSEAETKSMDPQHRLLLESAFLAFENAGIDINSIAGRADVGVFAAGSQCDYQDRLKLDPYTSSLYTATGIAATMFANRISYFFNVRGPSITIDTACSSGLTALHNAVESIRSGQCSCAVVGGSFLQLSPHFLSFMCNLGTLSKEGKSFPFDHRANGYGRGECAVCLVLKAAADAISANDCVRALVRNTGINHAGRSQGITFPNGQAQSELIARVYGFVGLDPRETVYVECHGTGTERGDPIEAESIAAAFDGVARGLDNPIYLGSVKSNFGHLETVSGLVSVVKCVLMLERKMILPNANFENSNPLVNLEKLNLRVPTECIPWPSGTIRRASVNNFGFGGSNAHAILEQASDSHTKPSAEDVMVVCMVPNGKEEPTHRLFTVSAKDEKSLKSYLQSLVRYVERVPKDSQTFLADLSYTLCCRRTPFQWRLATYASTQAQLVERLTRSIPIGRANLSQRLCFVFTGQGAQWPRMGISLMRYPTYAKTIKEAGRILKDLGANWSLVDELSKSPDSSLMGEAIVSQPATTALQIALISLFASWGVAPVAVCGHSSGEIAAAYAAGLLNLQSAMSIAYHRGRLCAQLHKLKSFIPGAMMAVGAGPHFVDPLIGSLRDGLATIACYNSPSSVTVSGDRSALLELNEKLDKTGTFNRMLQVDVAYHSEQMTWIAKQYLHEITPALTSNASKDATATFFSSITGDSLASHVVRSPWYWATNLVCPVQFAKAVPAMIAAQASSHPRHSISLLEVGPHSALQGPVRELLQHHSSKATGNSPEYFPSLKRAEDGCQSVLGLVASLVARGFILKTDAIHGETAGESSATLLTDLPLYSFNRARSYWQDSRLASSFEQDGSPWHVLLGHKNTSTVGKSLEFRNVFSLDDIPWLRDHRVDGNVVSPMAGYLSMAIEALLISTSKLQSQAIDGYCVKEMAIGKAFILSDGEQNELFTVLDSQVLGTRGDIPSRWHDFRILSWTKESSYMEHCRGSVCLMMGNIADSISEQWTTSTKLQRVEQLRSRVGGASPREVDANLCYERVAQKGISYGPAFRQLTGLRTGDDCAVGTVTSVETRPLMPTGFETPLKVHPATLDACLHIGLFSMGGNNGDPDQIRPRVTTFLREAFISNHMPQDHRSCFHVYFHDRQTESMSRSTTGSLTIFSGDEKMPAIELRDLHFFEISEESAPEPHADVLDPLKFDWRDHTAFINSSSLDDVEYPGVPLAEQDAEIMALEQQAYYLMKRAMSACGTEIGSSRHLSLLRKWMEAVIAHVESPDASTREQEWTLLNESKRTDFIEAVSSRTITGKWNRDVGKNLYSIITGQVYPMSILLAENSLWRIYEESFIFGRSGHQLAELVSLVARQNPTMRVLEVGAGTGGYTSKVLSALSSTPLPGVQCEVYDYTDVSTGFFEFAATKLERWQRVLKFRKLDISRYPAEQGFALGSYDLVIAADVIHATPDLEQSLAHVRQLLKADGIFAMVELSRFNNSLFPFATLPGWWEREAGAVVPECEWHELLLHAGFTGVEAAIKDFPTLNFHKVYHTKVRGPPPQPFPRTVTLINNDEDLSVDSLRADVGTVLRRGLGLNVEHSSLAAGRSSNGVLVILDDSEHPLLTNLDRARFQSLKKLLDKANAVFWVCRAPHAGADQEPHLGFVSGFLKTLRLENVGVKFALIHLDASRHEKSAANVGRVFKHSFLMNVSDGETDLEFREERGRIQVPRLIPDKSIYDSVDRESNKTRLEEQALWQEGRSLEVAMSTVGLLSTLHFQDSNAVAQEPADNEVIIEIKATGMNFKDVLIALGTLPWQGLGRECSGVIVAAGKEAQVRFQKGDAVVHWGGSLFATHVRCKTSSIVRMPETLSFEEAASIPIVFATAYESLVNSARLRKNETVLIHAAAGGVRQAAIMIAQWLGAEVFCTVGAPEEKDHITHLYNIPETHIFSSRSATFAGALLAATQMKGVDVILNSLSGDLLRSSWGCLAPFGRFIDIGKRDAVANASLEMAPFDKGVTYSAIDLSLYIDRRETELCQLMGRVMNLVGTMAVRPAQPIQCLSIADLETGLRTMQAGKHMGKIVVTSNREARVEARCKPSYHTGLYPDCSYLISGGVGGLGKSLVDLFLRNGAKHIILASRSASEKASQGAVDELLKGAATKDARILPVKCDVGSTVDVQNMIATAAQQGMPPVRGVVHGAMVLKDALFETSTFDEWEAVLRPKVKGAINLHTVLDGNPLDFFICLSSLVGALGNAGQASYAGSNTFLDAFSVQDVGYIAESVARGVTSFDDDIYGFLITGADLQFLVKAIVHGGLMDFKQNGNQVLVGPLRRPEVGNHPRMRHAFFTSVRHSVTAQRPNQNLGVATNASSRTGFRTEILVDKEVLKHAVDIEEASKIVFESLAQKLAKEMAISPDDIALETSLTELGLDSSITVRIRNWIATELKANMPVMEIIGGGSINDLVAKIMQRSTLLVKFTDKAQMEGSE</sequence>
<evidence type="ECO:0000256" key="4">
    <source>
        <dbReference type="ARBA" id="ARBA00022857"/>
    </source>
</evidence>
<evidence type="ECO:0000256" key="6">
    <source>
        <dbReference type="ARBA" id="ARBA00023268"/>
    </source>
</evidence>
<dbReference type="eggNOG" id="KOG1202">
    <property type="taxonomic scope" value="Eukaryota"/>
</dbReference>
<dbReference type="SMART" id="SM00827">
    <property type="entry name" value="PKS_AT"/>
    <property type="match status" value="1"/>
</dbReference>
<evidence type="ECO:0000259" key="9">
    <source>
        <dbReference type="PROSITE" id="PS50075"/>
    </source>
</evidence>
<dbReference type="RefSeq" id="XP_007785499.1">
    <property type="nucleotide sequence ID" value="XM_007787309.1"/>
</dbReference>
<dbReference type="InterPro" id="IPR049552">
    <property type="entry name" value="PKS_DH_N"/>
</dbReference>
<dbReference type="SMART" id="SM00825">
    <property type="entry name" value="PKS_KS"/>
    <property type="match status" value="1"/>
</dbReference>
<evidence type="ECO:0000256" key="2">
    <source>
        <dbReference type="ARBA" id="ARBA00022553"/>
    </source>
</evidence>
<feature type="active site" description="Proton donor; for dehydratase activity" evidence="8">
    <location>
        <position position="1154"/>
    </location>
</feature>
<dbReference type="CDD" id="cd00833">
    <property type="entry name" value="PKS"/>
    <property type="match status" value="1"/>
</dbReference>
<dbReference type="PANTHER" id="PTHR43775">
    <property type="entry name" value="FATTY ACID SYNTHASE"/>
    <property type="match status" value="1"/>
</dbReference>
<dbReference type="SMART" id="SM00829">
    <property type="entry name" value="PKS_ER"/>
    <property type="match status" value="1"/>
</dbReference>
<dbReference type="InterPro" id="IPR020806">
    <property type="entry name" value="PKS_PP-bd"/>
</dbReference>
<dbReference type="PROSITE" id="PS52019">
    <property type="entry name" value="PKS_MFAS_DH"/>
    <property type="match status" value="1"/>
</dbReference>
<dbReference type="Pfam" id="PF08659">
    <property type="entry name" value="KR"/>
    <property type="match status" value="1"/>
</dbReference>
<dbReference type="Pfam" id="PF00109">
    <property type="entry name" value="ketoacyl-synt"/>
    <property type="match status" value="1"/>
</dbReference>
<feature type="active site" description="Proton acceptor; for dehydratase activity" evidence="8">
    <location>
        <position position="955"/>
    </location>
</feature>
<dbReference type="GO" id="GO:0004312">
    <property type="term" value="F:fatty acid synthase activity"/>
    <property type="evidence" value="ECO:0007669"/>
    <property type="project" value="TreeGrafter"/>
</dbReference>
<dbReference type="GO" id="GO:0006633">
    <property type="term" value="P:fatty acid biosynthetic process"/>
    <property type="evidence" value="ECO:0007669"/>
    <property type="project" value="InterPro"/>
</dbReference>
<keyword evidence="6" id="KW-0511">Multifunctional enzyme</keyword>
<dbReference type="GO" id="GO:0004315">
    <property type="term" value="F:3-oxoacyl-[acyl-carrier-protein] synthase activity"/>
    <property type="evidence" value="ECO:0007669"/>
    <property type="project" value="InterPro"/>
</dbReference>
<dbReference type="InterPro" id="IPR014043">
    <property type="entry name" value="Acyl_transferase_dom"/>
</dbReference>
<feature type="domain" description="PKS/mFAS DH" evidence="11">
    <location>
        <begin position="923"/>
        <end position="1247"/>
    </location>
</feature>
<dbReference type="Gene3D" id="3.10.129.110">
    <property type="entry name" value="Polyketide synthase dehydratase"/>
    <property type="match status" value="1"/>
</dbReference>
<reference evidence="13" key="1">
    <citation type="journal article" date="2014" name="BMC Genomics">
        <title>Genome characteristics reveal the impact of lichenization on lichen-forming fungus Endocarpon pusillum Hedwig (Verrucariales, Ascomycota).</title>
        <authorList>
            <person name="Wang Y.-Y."/>
            <person name="Liu B."/>
            <person name="Zhang X.-Y."/>
            <person name="Zhou Q.-M."/>
            <person name="Zhang T."/>
            <person name="Li H."/>
            <person name="Yu Y.-F."/>
            <person name="Zhang X.-L."/>
            <person name="Hao X.-Y."/>
            <person name="Wang M."/>
            <person name="Wang L."/>
            <person name="Wei J.-C."/>
        </authorList>
    </citation>
    <scope>NUCLEOTIDE SEQUENCE [LARGE SCALE GENOMIC DNA]</scope>
    <source>
        <strain evidence="13">Z07020 / HMAS-L-300199</strain>
    </source>
</reference>
<keyword evidence="7" id="KW-0012">Acyltransferase</keyword>
<dbReference type="InterPro" id="IPR050091">
    <property type="entry name" value="PKS_NRPS_Biosynth_Enz"/>
</dbReference>
<dbReference type="InterPro" id="IPR029063">
    <property type="entry name" value="SAM-dependent_MTases_sf"/>
</dbReference>
<feature type="region of interest" description="C-terminal hotdog fold" evidence="8">
    <location>
        <begin position="1085"/>
        <end position="1247"/>
    </location>
</feature>
<dbReference type="InterPro" id="IPR042104">
    <property type="entry name" value="PKS_dehydratase_sf"/>
</dbReference>
<dbReference type="PROSITE" id="PS52004">
    <property type="entry name" value="KS3_2"/>
    <property type="match status" value="1"/>
</dbReference>
<dbReference type="Gene3D" id="3.40.366.10">
    <property type="entry name" value="Malonyl-Coenzyme A Acyl Carrier Protein, domain 2"/>
    <property type="match status" value="1"/>
</dbReference>
<dbReference type="Pfam" id="PF00698">
    <property type="entry name" value="Acyl_transf_1"/>
    <property type="match status" value="1"/>
</dbReference>
<evidence type="ECO:0000259" key="10">
    <source>
        <dbReference type="PROSITE" id="PS52004"/>
    </source>
</evidence>
<dbReference type="InterPro" id="IPR016035">
    <property type="entry name" value="Acyl_Trfase/lysoPLipase"/>
</dbReference>
<keyword evidence="4" id="KW-0521">NADP</keyword>
<feature type="domain" description="Ketosynthase family 3 (KS3)" evidence="10">
    <location>
        <begin position="1"/>
        <end position="420"/>
    </location>
</feature>
<dbReference type="InterPro" id="IPR032821">
    <property type="entry name" value="PKS_assoc"/>
</dbReference>
<dbReference type="InterPro" id="IPR056501">
    <property type="entry name" value="NAD-bd_HRPKS_sdrA"/>
</dbReference>
<dbReference type="OrthoDB" id="329835at2759"/>
<dbReference type="GO" id="GO:0031177">
    <property type="term" value="F:phosphopantetheine binding"/>
    <property type="evidence" value="ECO:0007669"/>
    <property type="project" value="InterPro"/>
</dbReference>
<dbReference type="InterPro" id="IPR013154">
    <property type="entry name" value="ADH-like_N"/>
</dbReference>
<keyword evidence="1" id="KW-0596">Phosphopantetheine</keyword>
<dbReference type="InterPro" id="IPR001227">
    <property type="entry name" value="Ac_transferase_dom_sf"/>
</dbReference>
<dbReference type="Pfam" id="PF14765">
    <property type="entry name" value="PS-DH"/>
    <property type="match status" value="1"/>
</dbReference>
<dbReference type="SUPFAM" id="SSF50129">
    <property type="entry name" value="GroES-like"/>
    <property type="match status" value="1"/>
</dbReference>
<proteinExistence type="predicted"/>
<dbReference type="Pfam" id="PF08240">
    <property type="entry name" value="ADH_N"/>
    <property type="match status" value="1"/>
</dbReference>
<dbReference type="EMBL" id="KE720649">
    <property type="protein sequence ID" value="ERF77204.1"/>
    <property type="molecule type" value="Genomic_DNA"/>
</dbReference>
<dbReference type="InterPro" id="IPR049551">
    <property type="entry name" value="PKS_DH_C"/>
</dbReference>
<dbReference type="InterPro" id="IPR049900">
    <property type="entry name" value="PKS_mFAS_DH"/>
</dbReference>
<dbReference type="InterPro" id="IPR014030">
    <property type="entry name" value="Ketoacyl_synth_N"/>
</dbReference>
<dbReference type="Gene3D" id="1.10.1200.10">
    <property type="entry name" value="ACP-like"/>
    <property type="match status" value="1"/>
</dbReference>
<dbReference type="InterPro" id="IPR036736">
    <property type="entry name" value="ACP-like_sf"/>
</dbReference>
<name>U1I500_ENDPU</name>
<dbReference type="SUPFAM" id="SSF52151">
    <property type="entry name" value="FabD/lysophospholipase-like"/>
    <property type="match status" value="1"/>
</dbReference>
<dbReference type="PROSITE" id="PS00012">
    <property type="entry name" value="PHOSPHOPANTETHEINE"/>
    <property type="match status" value="1"/>
</dbReference>
<dbReference type="SUPFAM" id="SSF53335">
    <property type="entry name" value="S-adenosyl-L-methionine-dependent methyltransferases"/>
    <property type="match status" value="1"/>
</dbReference>
<dbReference type="InterPro" id="IPR057326">
    <property type="entry name" value="KR_dom"/>
</dbReference>
<dbReference type="PROSITE" id="PS50075">
    <property type="entry name" value="CARRIER"/>
    <property type="match status" value="1"/>
</dbReference>